<evidence type="ECO:0000313" key="2">
    <source>
        <dbReference type="EMBL" id="GAA2175819.1"/>
    </source>
</evidence>
<evidence type="ECO:0000256" key="1">
    <source>
        <dbReference type="SAM" id="SignalP"/>
    </source>
</evidence>
<evidence type="ECO:0000313" key="3">
    <source>
        <dbReference type="Proteomes" id="UP001501599"/>
    </source>
</evidence>
<protein>
    <recommendedName>
        <fullName evidence="4">Secreted protein</fullName>
    </recommendedName>
</protein>
<name>A0ABN3AWJ6_9MICO</name>
<feature type="chain" id="PRO_5045476092" description="Secreted protein" evidence="1">
    <location>
        <begin position="18"/>
        <end position="140"/>
    </location>
</feature>
<feature type="signal peptide" evidence="1">
    <location>
        <begin position="1"/>
        <end position="17"/>
    </location>
</feature>
<evidence type="ECO:0008006" key="4">
    <source>
        <dbReference type="Google" id="ProtNLM"/>
    </source>
</evidence>
<sequence>MPRVGGMRLRSLPLALAVVVALGVGGCAGQPDDEACADVTAIDEAYETLDEALPRQQEGTYAGALIEQTYLVEEAIDAARDDATDDGLVASLDRIADRIQELREAAGDLDFAVSATITAVDYALSEADGAIDDVLADVCR</sequence>
<organism evidence="2 3">
    <name type="scientific">Agrococcus versicolor</name>
    <dbReference type="NCBI Taxonomy" id="501482"/>
    <lineage>
        <taxon>Bacteria</taxon>
        <taxon>Bacillati</taxon>
        <taxon>Actinomycetota</taxon>
        <taxon>Actinomycetes</taxon>
        <taxon>Micrococcales</taxon>
        <taxon>Microbacteriaceae</taxon>
        <taxon>Agrococcus</taxon>
    </lineage>
</organism>
<proteinExistence type="predicted"/>
<dbReference type="PROSITE" id="PS51257">
    <property type="entry name" value="PROKAR_LIPOPROTEIN"/>
    <property type="match status" value="1"/>
</dbReference>
<gene>
    <name evidence="2" type="ORF">GCM10009846_27180</name>
</gene>
<comment type="caution">
    <text evidence="2">The sequence shown here is derived from an EMBL/GenBank/DDBJ whole genome shotgun (WGS) entry which is preliminary data.</text>
</comment>
<keyword evidence="1" id="KW-0732">Signal</keyword>
<keyword evidence="3" id="KW-1185">Reference proteome</keyword>
<dbReference type="Proteomes" id="UP001501599">
    <property type="component" value="Unassembled WGS sequence"/>
</dbReference>
<dbReference type="EMBL" id="BAAAQT010000008">
    <property type="protein sequence ID" value="GAA2175819.1"/>
    <property type="molecule type" value="Genomic_DNA"/>
</dbReference>
<reference evidence="2 3" key="1">
    <citation type="journal article" date="2019" name="Int. J. Syst. Evol. Microbiol.">
        <title>The Global Catalogue of Microorganisms (GCM) 10K type strain sequencing project: providing services to taxonomists for standard genome sequencing and annotation.</title>
        <authorList>
            <consortium name="The Broad Institute Genomics Platform"/>
            <consortium name="The Broad Institute Genome Sequencing Center for Infectious Disease"/>
            <person name="Wu L."/>
            <person name="Ma J."/>
        </authorList>
    </citation>
    <scope>NUCLEOTIDE SEQUENCE [LARGE SCALE GENOMIC DNA]</scope>
    <source>
        <strain evidence="2 3">JCM 16026</strain>
    </source>
</reference>
<accession>A0ABN3AWJ6</accession>